<reference evidence="6 7" key="1">
    <citation type="submission" date="2019-01" db="EMBL/GenBank/DDBJ databases">
        <title>Sequencing of cultivated peanut Arachis hypogaea provides insights into genome evolution and oil improvement.</title>
        <authorList>
            <person name="Chen X."/>
        </authorList>
    </citation>
    <scope>NUCLEOTIDE SEQUENCE [LARGE SCALE GENOMIC DNA]</scope>
    <source>
        <strain evidence="7">cv. Fuhuasheng</strain>
        <tissue evidence="6">Leaves</tissue>
    </source>
</reference>
<dbReference type="InterPro" id="IPR003653">
    <property type="entry name" value="Peptidase_C48_C"/>
</dbReference>
<dbReference type="SUPFAM" id="SSF54001">
    <property type="entry name" value="Cysteine proteinases"/>
    <property type="match status" value="1"/>
</dbReference>
<evidence type="ECO:0000313" key="7">
    <source>
        <dbReference type="Proteomes" id="UP000289738"/>
    </source>
</evidence>
<dbReference type="InterPro" id="IPR038765">
    <property type="entry name" value="Papain-like_cys_pep_sf"/>
</dbReference>
<evidence type="ECO:0000256" key="2">
    <source>
        <dbReference type="ARBA" id="ARBA00022670"/>
    </source>
</evidence>
<gene>
    <name evidence="6" type="ORF">Ahy_B01g052270</name>
</gene>
<sequence length="514" mass="59199">MHLEVETGYIPVNARVISQALRLLANGDSFPKLDPKKHRHLIEAFEGRTQKEAFLFASSNKYITTSFIPGVIDVRNPMRFFWGRHIYDCVKEGLRKYKEDGIRTIDGCMFALLILYLHTNKHGDLREYSGGVEPWTKEWTIAELREVVKEEQVRKSREKGNVDKPQKRTHDKRRGAQVRPWTKERTRKRPKKIVAESDEEKSLTETDVSDKELCHRENPGSTSSDKINVPLSRDRVHELQEEVVADCGAPSPVSNEKHHVVIASIKNHELQEEVVADCGAPSPVSNEEHYVVNESSVKLSSKPTSVNNTPPTPAPVIIPPNFDEDAKEKVYKWVIECMCALFNELPAKRFQEEFYCINPMILGRVMTPMNVEKFEDKYNSEYAGLAECWRNKIRLFNKVEAAKRHMVKLIDELAQLTFSWYKVQDEGIGKPLYVDVPIQPNNYDCGVFVIKFMDSWDPETLDMDDYVVPVWTTKDMAIMRRKYLLDIVLDPWNGYLNTVEVVVHAPFTPCASKE</sequence>
<evidence type="ECO:0000256" key="4">
    <source>
        <dbReference type="SAM" id="MobiDB-lite"/>
    </source>
</evidence>
<name>A0A445AP47_ARAHY</name>
<organism evidence="6 7">
    <name type="scientific">Arachis hypogaea</name>
    <name type="common">Peanut</name>
    <dbReference type="NCBI Taxonomy" id="3818"/>
    <lineage>
        <taxon>Eukaryota</taxon>
        <taxon>Viridiplantae</taxon>
        <taxon>Streptophyta</taxon>
        <taxon>Embryophyta</taxon>
        <taxon>Tracheophyta</taxon>
        <taxon>Spermatophyta</taxon>
        <taxon>Magnoliopsida</taxon>
        <taxon>eudicotyledons</taxon>
        <taxon>Gunneridae</taxon>
        <taxon>Pentapetalae</taxon>
        <taxon>rosids</taxon>
        <taxon>fabids</taxon>
        <taxon>Fabales</taxon>
        <taxon>Fabaceae</taxon>
        <taxon>Papilionoideae</taxon>
        <taxon>50 kb inversion clade</taxon>
        <taxon>dalbergioids sensu lato</taxon>
        <taxon>Dalbergieae</taxon>
        <taxon>Pterocarpus clade</taxon>
        <taxon>Arachis</taxon>
    </lineage>
</organism>
<feature type="region of interest" description="Disordered" evidence="4">
    <location>
        <begin position="150"/>
        <end position="228"/>
    </location>
</feature>
<proteinExistence type="inferred from homology"/>
<comment type="caution">
    <text evidence="6">The sequence shown here is derived from an EMBL/GenBank/DDBJ whole genome shotgun (WGS) entry which is preliminary data.</text>
</comment>
<feature type="domain" description="Ubiquitin-like protease family profile" evidence="5">
    <location>
        <begin position="115"/>
        <end position="456"/>
    </location>
</feature>
<dbReference type="GO" id="GO:0008234">
    <property type="term" value="F:cysteine-type peptidase activity"/>
    <property type="evidence" value="ECO:0007669"/>
    <property type="project" value="InterPro"/>
</dbReference>
<feature type="compositionally biased region" description="Basic and acidic residues" evidence="4">
    <location>
        <begin position="150"/>
        <end position="168"/>
    </location>
</feature>
<evidence type="ECO:0000259" key="5">
    <source>
        <dbReference type="PROSITE" id="PS50600"/>
    </source>
</evidence>
<protein>
    <recommendedName>
        <fullName evidence="5">Ubiquitin-like protease family profile domain-containing protein</fullName>
    </recommendedName>
</protein>
<evidence type="ECO:0000256" key="3">
    <source>
        <dbReference type="ARBA" id="ARBA00022801"/>
    </source>
</evidence>
<accession>A0A445AP47</accession>
<evidence type="ECO:0000256" key="1">
    <source>
        <dbReference type="ARBA" id="ARBA00005234"/>
    </source>
</evidence>
<dbReference type="PROSITE" id="PS50600">
    <property type="entry name" value="ULP_PROTEASE"/>
    <property type="match status" value="1"/>
</dbReference>
<keyword evidence="3" id="KW-0378">Hydrolase</keyword>
<feature type="compositionally biased region" description="Basic and acidic residues" evidence="4">
    <location>
        <begin position="200"/>
        <end position="218"/>
    </location>
</feature>
<dbReference type="EMBL" id="SDMP01000011">
    <property type="protein sequence ID" value="RYR28154.1"/>
    <property type="molecule type" value="Genomic_DNA"/>
</dbReference>
<dbReference type="Gene3D" id="3.40.395.10">
    <property type="entry name" value="Adenoviral Proteinase, Chain A"/>
    <property type="match status" value="1"/>
</dbReference>
<comment type="similarity">
    <text evidence="1">Belongs to the peptidase C48 family.</text>
</comment>
<evidence type="ECO:0000313" key="6">
    <source>
        <dbReference type="EMBL" id="RYR28154.1"/>
    </source>
</evidence>
<keyword evidence="7" id="KW-1185">Reference proteome</keyword>
<dbReference type="Proteomes" id="UP000289738">
    <property type="component" value="Chromosome B01"/>
</dbReference>
<keyword evidence="2" id="KW-0645">Protease</keyword>
<dbReference type="GO" id="GO:0006508">
    <property type="term" value="P:proteolysis"/>
    <property type="evidence" value="ECO:0007669"/>
    <property type="project" value="UniProtKB-KW"/>
</dbReference>
<dbReference type="Pfam" id="PF02902">
    <property type="entry name" value="Peptidase_C48"/>
    <property type="match status" value="1"/>
</dbReference>
<dbReference type="AlphaFoldDB" id="A0A445AP47"/>